<dbReference type="STRING" id="5875.Q4N7X8"/>
<dbReference type="InterPro" id="IPR001461">
    <property type="entry name" value="Aspartic_peptidase_A1"/>
</dbReference>
<dbReference type="OMA" id="FDEHITT"/>
<dbReference type="CDD" id="cd05471">
    <property type="entry name" value="pepsin_like"/>
    <property type="match status" value="1"/>
</dbReference>
<dbReference type="PANTHER" id="PTHR47966:SF51">
    <property type="entry name" value="BETA-SITE APP-CLEAVING ENZYME, ISOFORM A-RELATED"/>
    <property type="match status" value="1"/>
</dbReference>
<dbReference type="Gene3D" id="2.40.70.10">
    <property type="entry name" value="Acid Proteases"/>
    <property type="match status" value="2"/>
</dbReference>
<organism evidence="9 10">
    <name type="scientific">Theileria parva</name>
    <name type="common">East coast fever infection agent</name>
    <dbReference type="NCBI Taxonomy" id="5875"/>
    <lineage>
        <taxon>Eukaryota</taxon>
        <taxon>Sar</taxon>
        <taxon>Alveolata</taxon>
        <taxon>Apicomplexa</taxon>
        <taxon>Aconoidasida</taxon>
        <taxon>Piroplasmida</taxon>
        <taxon>Theileriidae</taxon>
        <taxon>Theileria</taxon>
    </lineage>
</organism>
<dbReference type="VEuPathDB" id="PiroplasmaDB:TpMuguga_01g00692"/>
<dbReference type="eggNOG" id="KOG1339">
    <property type="taxonomic scope" value="Eukaryota"/>
</dbReference>
<dbReference type="FunFam" id="2.40.70.10:FF:000008">
    <property type="entry name" value="Cathepsin D"/>
    <property type="match status" value="1"/>
</dbReference>
<keyword evidence="10" id="KW-1185">Reference proteome</keyword>
<accession>Q4N7X8</accession>
<dbReference type="GO" id="GO:0006508">
    <property type="term" value="P:proteolysis"/>
    <property type="evidence" value="ECO:0007669"/>
    <property type="project" value="UniProtKB-KW"/>
</dbReference>
<dbReference type="EMBL" id="AAGK01000001">
    <property type="protein sequence ID" value="EAN33930.1"/>
    <property type="molecule type" value="Genomic_DNA"/>
</dbReference>
<sequence>MRCGIALLLIFNSVYSLPNCSEINTIKPCIYNGPKQKRIFPLKSLSPNSVERSAEITEENWNNVTRGHIHFLYRSQGPYGSLGTSQHNSHNCNSYHTHNSVNTDDSVNSVNSVDGTRLTPIREHPMKKCIPIPHLRHVQYVMSIGVGTPKQEIYPIIDTGSTNTWVISEQCNSITCSGVPTFNSRKSSTFSPVNEGLRIRFGTGTIKGVLGIDNVTIGQDTIEKQIFGLVNEESSNVFKVIKFQGIIGLGFPKLAFDHHTSLYDNYSKQINADLIFSLYFSNQYSYVMIGGVDERFYVGDLYMLPVVREYYWEIKLYELWVGNVKLCCDDESYVIFDSGTSFNTMPHDQFLYFKHIVSPKICHVTAAEMSSEKIYFS</sequence>
<evidence type="ECO:0000259" key="8">
    <source>
        <dbReference type="PROSITE" id="PS51767"/>
    </source>
</evidence>
<evidence type="ECO:0000256" key="2">
    <source>
        <dbReference type="ARBA" id="ARBA00022670"/>
    </source>
</evidence>
<gene>
    <name evidence="9" type="ordered locus">TP01_0692</name>
</gene>
<dbReference type="PROSITE" id="PS51767">
    <property type="entry name" value="PEPTIDASE_A1"/>
    <property type="match status" value="1"/>
</dbReference>
<dbReference type="GO" id="GO:0004190">
    <property type="term" value="F:aspartic-type endopeptidase activity"/>
    <property type="evidence" value="ECO:0007669"/>
    <property type="project" value="UniProtKB-KW"/>
</dbReference>
<dbReference type="FunCoup" id="Q4N7X8">
    <property type="interactions" value="10"/>
</dbReference>
<keyword evidence="2" id="KW-0645">Protease</keyword>
<dbReference type="InParanoid" id="Q4N7X8"/>
<dbReference type="KEGG" id="tpv:TP01_0692"/>
<keyword evidence="7" id="KW-0732">Signal</keyword>
<evidence type="ECO:0000256" key="7">
    <source>
        <dbReference type="SAM" id="SignalP"/>
    </source>
</evidence>
<dbReference type="Pfam" id="PF00026">
    <property type="entry name" value="Asp"/>
    <property type="match status" value="1"/>
</dbReference>
<comment type="caution">
    <text evidence="9">The sequence shown here is derived from an EMBL/GenBank/DDBJ whole genome shotgun (WGS) entry which is preliminary data.</text>
</comment>
<dbReference type="AlphaFoldDB" id="Q4N7X8"/>
<evidence type="ECO:0000256" key="1">
    <source>
        <dbReference type="ARBA" id="ARBA00007447"/>
    </source>
</evidence>
<name>Q4N7X8_THEPA</name>
<comment type="similarity">
    <text evidence="1">Belongs to the peptidase A1 family.</text>
</comment>
<evidence type="ECO:0000313" key="10">
    <source>
        <dbReference type="Proteomes" id="UP000001949"/>
    </source>
</evidence>
<dbReference type="Proteomes" id="UP000001949">
    <property type="component" value="Unassembled WGS sequence"/>
</dbReference>
<protein>
    <submittedName>
        <fullName evidence="9">Pepsinogen, putative</fullName>
    </submittedName>
</protein>
<feature type="disulfide bond" evidence="6">
    <location>
        <begin position="171"/>
        <end position="176"/>
    </location>
</feature>
<keyword evidence="3" id="KW-0064">Aspartyl protease</keyword>
<keyword evidence="6" id="KW-1015">Disulfide bond</keyword>
<feature type="chain" id="PRO_5004241667" evidence="7">
    <location>
        <begin position="17"/>
        <end position="377"/>
    </location>
</feature>
<dbReference type="InterPro" id="IPR034164">
    <property type="entry name" value="Pepsin-like_dom"/>
</dbReference>
<keyword evidence="4" id="KW-0378">Hydrolase</keyword>
<dbReference type="PANTHER" id="PTHR47966">
    <property type="entry name" value="BETA-SITE APP-CLEAVING ENZYME, ISOFORM A-RELATED"/>
    <property type="match status" value="1"/>
</dbReference>
<feature type="signal peptide" evidence="7">
    <location>
        <begin position="1"/>
        <end position="16"/>
    </location>
</feature>
<dbReference type="InterPro" id="IPR021109">
    <property type="entry name" value="Peptidase_aspartic_dom_sf"/>
</dbReference>
<proteinExistence type="inferred from homology"/>
<dbReference type="SUPFAM" id="SSF50630">
    <property type="entry name" value="Acid proteases"/>
    <property type="match status" value="1"/>
</dbReference>
<evidence type="ECO:0000256" key="5">
    <source>
        <dbReference type="PIRSR" id="PIRSR601461-1"/>
    </source>
</evidence>
<dbReference type="PRINTS" id="PR00792">
    <property type="entry name" value="PEPSIN"/>
</dbReference>
<reference evidence="9 10" key="1">
    <citation type="journal article" date="2005" name="Science">
        <title>Genome sequence of Theileria parva, a bovine pathogen that transforms lymphocytes.</title>
        <authorList>
            <person name="Gardner M.J."/>
            <person name="Bishop R."/>
            <person name="Shah T."/>
            <person name="de Villiers E.P."/>
            <person name="Carlton J.M."/>
            <person name="Hall N."/>
            <person name="Ren Q."/>
            <person name="Paulsen I.T."/>
            <person name="Pain A."/>
            <person name="Berriman M."/>
            <person name="Wilson R.J.M."/>
            <person name="Sato S."/>
            <person name="Ralph S.A."/>
            <person name="Mann D.J."/>
            <person name="Xiong Z."/>
            <person name="Shallom S.J."/>
            <person name="Weidman J."/>
            <person name="Jiang L."/>
            <person name="Lynn J."/>
            <person name="Weaver B."/>
            <person name="Shoaibi A."/>
            <person name="Domingo A.R."/>
            <person name="Wasawo D."/>
            <person name="Crabtree J."/>
            <person name="Wortman J.R."/>
            <person name="Haas B."/>
            <person name="Angiuoli S.V."/>
            <person name="Creasy T.H."/>
            <person name="Lu C."/>
            <person name="Suh B."/>
            <person name="Silva J.C."/>
            <person name="Utterback T.R."/>
            <person name="Feldblyum T.V."/>
            <person name="Pertea M."/>
            <person name="Allen J."/>
            <person name="Nierman W.C."/>
            <person name="Taracha E.L.N."/>
            <person name="Salzberg S.L."/>
            <person name="White O.R."/>
            <person name="Fitzhugh H.A."/>
            <person name="Morzaria S."/>
            <person name="Venter J.C."/>
            <person name="Fraser C.M."/>
            <person name="Nene V."/>
        </authorList>
    </citation>
    <scope>NUCLEOTIDE SEQUENCE [LARGE SCALE GENOMIC DNA]</scope>
    <source>
        <strain evidence="9 10">Muguga</strain>
    </source>
</reference>
<evidence type="ECO:0000256" key="4">
    <source>
        <dbReference type="ARBA" id="ARBA00022801"/>
    </source>
</evidence>
<evidence type="ECO:0000313" key="9">
    <source>
        <dbReference type="EMBL" id="EAN33930.1"/>
    </source>
</evidence>
<feature type="active site" evidence="5">
    <location>
        <position position="337"/>
    </location>
</feature>
<dbReference type="InterPro" id="IPR033121">
    <property type="entry name" value="PEPTIDASE_A1"/>
</dbReference>
<evidence type="ECO:0000256" key="6">
    <source>
        <dbReference type="PIRSR" id="PIRSR601461-2"/>
    </source>
</evidence>
<evidence type="ECO:0000256" key="3">
    <source>
        <dbReference type="ARBA" id="ARBA00022750"/>
    </source>
</evidence>
<feature type="active site" evidence="5">
    <location>
        <position position="158"/>
    </location>
</feature>
<feature type="domain" description="Peptidase A1" evidence="8">
    <location>
        <begin position="140"/>
        <end position="377"/>
    </location>
</feature>